<dbReference type="EMBL" id="CP001298">
    <property type="protein sequence ID" value="ACK81461.1"/>
    <property type="molecule type" value="Genomic_DNA"/>
</dbReference>
<name>B7L1R7_METC4</name>
<organism evidence="1 2">
    <name type="scientific">Methylorubrum extorquens (strain CM4 / NCIMB 13688)</name>
    <name type="common">Methylobacterium extorquens</name>
    <dbReference type="NCBI Taxonomy" id="440085"/>
    <lineage>
        <taxon>Bacteria</taxon>
        <taxon>Pseudomonadati</taxon>
        <taxon>Pseudomonadota</taxon>
        <taxon>Alphaproteobacteria</taxon>
        <taxon>Hyphomicrobiales</taxon>
        <taxon>Methylobacteriaceae</taxon>
        <taxon>Methylorubrum</taxon>
    </lineage>
</organism>
<dbReference type="AlphaFoldDB" id="B7L1R7"/>
<evidence type="ECO:0000313" key="1">
    <source>
        <dbReference type="EMBL" id="ACK81461.1"/>
    </source>
</evidence>
<dbReference type="Proteomes" id="UP000002385">
    <property type="component" value="Chromosome"/>
</dbReference>
<dbReference type="RefSeq" id="WP_012605617.1">
    <property type="nucleotide sequence ID" value="NC_011757.1"/>
</dbReference>
<dbReference type="HOGENOM" id="CLU_3235871_0_0_5"/>
<reference evidence="2" key="1">
    <citation type="submission" date="2008-12" db="EMBL/GenBank/DDBJ databases">
        <title>Complete sequence of chromosome of Methylobacterium chloromethanicum CM4.</title>
        <authorList>
            <consortium name="US DOE Joint Genome Institute"/>
            <person name="Lucas S."/>
            <person name="Copeland A."/>
            <person name="Lapidus A."/>
            <person name="Glavina del Rio T."/>
            <person name="Dalin E."/>
            <person name="Tice H."/>
            <person name="Bruce D."/>
            <person name="Goodwin L."/>
            <person name="Pitluck S."/>
            <person name="Chertkov O."/>
            <person name="Brettin T."/>
            <person name="Detter J.C."/>
            <person name="Han C."/>
            <person name="Larimer F."/>
            <person name="Land M."/>
            <person name="Hauser L."/>
            <person name="Kyrpides N."/>
            <person name="Mikhailova N."/>
            <person name="Marx C."/>
            <person name="Richardson P."/>
        </authorList>
    </citation>
    <scope>NUCLEOTIDE SEQUENCE [LARGE SCALE GENOMIC DNA]</scope>
    <source>
        <strain evidence="2">CM4 / NCIMB 13688</strain>
    </source>
</reference>
<dbReference type="KEGG" id="mch:Mchl_0529"/>
<proteinExistence type="predicted"/>
<gene>
    <name evidence="1" type="ordered locus">Mchl_0529</name>
</gene>
<evidence type="ECO:0000313" key="2">
    <source>
        <dbReference type="Proteomes" id="UP000002385"/>
    </source>
</evidence>
<protein>
    <submittedName>
        <fullName evidence="1">Uncharacterized protein</fullName>
    </submittedName>
</protein>
<sequence>MRIHTKALGKSGDESKLKQAVSEICKADEYASQLAESLQQAAA</sequence>
<reference evidence="1 2" key="2">
    <citation type="journal article" date="2012" name="J. Bacteriol.">
        <title>Complete genome sequences of six strains of the genus Methylobacterium.</title>
        <authorList>
            <person name="Marx C.J."/>
            <person name="Bringel F."/>
            <person name="Chistoserdova L."/>
            <person name="Moulin L."/>
            <person name="Farhan Ul Haque M."/>
            <person name="Fleischman D.E."/>
            <person name="Gruffaz C."/>
            <person name="Jourand P."/>
            <person name="Knief C."/>
            <person name="Lee M.C."/>
            <person name="Muller E.E."/>
            <person name="Nadalig T."/>
            <person name="Peyraud R."/>
            <person name="Roselli S."/>
            <person name="Russ L."/>
            <person name="Goodwin L.A."/>
            <person name="Ivanova N."/>
            <person name="Kyrpides N."/>
            <person name="Lajus A."/>
            <person name="Land M.L."/>
            <person name="Medigue C."/>
            <person name="Mikhailova N."/>
            <person name="Nolan M."/>
            <person name="Woyke T."/>
            <person name="Stolyar S."/>
            <person name="Vorholt J.A."/>
            <person name="Vuilleumier S."/>
        </authorList>
    </citation>
    <scope>NUCLEOTIDE SEQUENCE [LARGE SCALE GENOMIC DNA]</scope>
    <source>
        <strain evidence="2">CM4 / NCIMB 13688</strain>
    </source>
</reference>
<accession>B7L1R7</accession>